<keyword evidence="8" id="KW-1185">Reference proteome</keyword>
<dbReference type="Gene3D" id="1.20.1740.10">
    <property type="entry name" value="Amino acid/polyamine transporter I"/>
    <property type="match status" value="1"/>
</dbReference>
<feature type="transmembrane region" description="Helical" evidence="6">
    <location>
        <begin position="374"/>
        <end position="407"/>
    </location>
</feature>
<evidence type="ECO:0000256" key="2">
    <source>
        <dbReference type="ARBA" id="ARBA00022475"/>
    </source>
</evidence>
<name>A0A542X975_9MICO</name>
<evidence type="ECO:0000313" key="7">
    <source>
        <dbReference type="EMBL" id="TQL32393.1"/>
    </source>
</evidence>
<keyword evidence="4 6" id="KW-1133">Transmembrane helix</keyword>
<dbReference type="InterPro" id="IPR050367">
    <property type="entry name" value="APC_superfamily"/>
</dbReference>
<feature type="transmembrane region" description="Helical" evidence="6">
    <location>
        <begin position="92"/>
        <end position="116"/>
    </location>
</feature>
<keyword evidence="3 6" id="KW-0812">Transmembrane</keyword>
<feature type="transmembrane region" description="Helical" evidence="6">
    <location>
        <begin position="190"/>
        <end position="211"/>
    </location>
</feature>
<comment type="caution">
    <text evidence="7">The sequence shown here is derived from an EMBL/GenBank/DDBJ whole genome shotgun (WGS) entry which is preliminary data.</text>
</comment>
<dbReference type="Pfam" id="PF13520">
    <property type="entry name" value="AA_permease_2"/>
    <property type="match status" value="1"/>
</dbReference>
<gene>
    <name evidence="7" type="ORF">FB554_0517</name>
</gene>
<dbReference type="PIRSF" id="PIRSF006060">
    <property type="entry name" value="AA_transporter"/>
    <property type="match status" value="1"/>
</dbReference>
<feature type="transmembrane region" description="Helical" evidence="6">
    <location>
        <begin position="275"/>
        <end position="293"/>
    </location>
</feature>
<feature type="transmembrane region" description="Helical" evidence="6">
    <location>
        <begin position="223"/>
        <end position="246"/>
    </location>
</feature>
<evidence type="ECO:0000256" key="4">
    <source>
        <dbReference type="ARBA" id="ARBA00022989"/>
    </source>
</evidence>
<evidence type="ECO:0000313" key="8">
    <source>
        <dbReference type="Proteomes" id="UP000318336"/>
    </source>
</evidence>
<dbReference type="Proteomes" id="UP000318336">
    <property type="component" value="Unassembled WGS sequence"/>
</dbReference>
<dbReference type="EMBL" id="VFOK01000001">
    <property type="protein sequence ID" value="TQL32393.1"/>
    <property type="molecule type" value="Genomic_DNA"/>
</dbReference>
<dbReference type="InterPro" id="IPR002293">
    <property type="entry name" value="AA/rel_permease1"/>
</dbReference>
<comment type="subcellular location">
    <subcellularLocation>
        <location evidence="1">Cell membrane</location>
        <topology evidence="1">Multi-pass membrane protein</topology>
    </subcellularLocation>
</comment>
<feature type="transmembrane region" description="Helical" evidence="6">
    <location>
        <begin position="324"/>
        <end position="354"/>
    </location>
</feature>
<proteinExistence type="predicted"/>
<organism evidence="7 8">
    <name type="scientific">Barrientosiimonas humi</name>
    <dbReference type="NCBI Taxonomy" id="999931"/>
    <lineage>
        <taxon>Bacteria</taxon>
        <taxon>Bacillati</taxon>
        <taxon>Actinomycetota</taxon>
        <taxon>Actinomycetes</taxon>
        <taxon>Micrococcales</taxon>
        <taxon>Dermacoccaceae</taxon>
        <taxon>Barrientosiimonas</taxon>
    </lineage>
</organism>
<evidence type="ECO:0000256" key="3">
    <source>
        <dbReference type="ARBA" id="ARBA00022692"/>
    </source>
</evidence>
<dbReference type="AlphaFoldDB" id="A0A542X975"/>
<dbReference type="GO" id="GO:0005886">
    <property type="term" value="C:plasma membrane"/>
    <property type="evidence" value="ECO:0007669"/>
    <property type="project" value="UniProtKB-SubCell"/>
</dbReference>
<feature type="transmembrane region" description="Helical" evidence="6">
    <location>
        <begin position="152"/>
        <end position="170"/>
    </location>
</feature>
<feature type="transmembrane region" description="Helical" evidence="6">
    <location>
        <begin position="18"/>
        <end position="39"/>
    </location>
</feature>
<evidence type="ECO:0000256" key="6">
    <source>
        <dbReference type="SAM" id="Phobius"/>
    </source>
</evidence>
<dbReference type="GO" id="GO:0022857">
    <property type="term" value="F:transmembrane transporter activity"/>
    <property type="evidence" value="ECO:0007669"/>
    <property type="project" value="InterPro"/>
</dbReference>
<dbReference type="PANTHER" id="PTHR42770:SF7">
    <property type="entry name" value="MEMBRANE PROTEIN"/>
    <property type="match status" value="1"/>
</dbReference>
<sequence>MTAAPQPELARRLTTTDAVVVGLSAMIGAGVFVVFAPAAAEAGSWLFAALALAALVALCNATSTAQLAIAFPTSGGAYVFGRRMLGPTWGFLAGWGFVVGKTASCAAMALTFASYAVPAGGWWARLVAVAAVVALTVANLRGVTRTARVASVLLVMSLVTLVLVLVVGWAGLAGDRPAVTPLPSGDLRGVLMAAGLLFFAFAGYARIATLAEEVRRPQMIGRAVLVALTTAIVLYVAVGATLVALLGDRLPRVSAPVAEAVAAAGAGWATPVVRVGAAAAALGALLALLAGVSRTALAMARERDLPGWFAAVDEQHRVPHHAQLVIGAVLVVLVLTTDLRGVIGFSSFGVLVYYSVANASAWRQPAEERRWPRAVQVVGLLGCLVLAFSLPLTSVLAGCAVLALGVLGRSLLRR</sequence>
<reference evidence="7 8" key="1">
    <citation type="submission" date="2019-06" db="EMBL/GenBank/DDBJ databases">
        <title>Sequencing the genomes of 1000 actinobacteria strains.</title>
        <authorList>
            <person name="Klenk H.-P."/>
        </authorList>
    </citation>
    <scope>NUCLEOTIDE SEQUENCE [LARGE SCALE GENOMIC DNA]</scope>
    <source>
        <strain evidence="7 8">DSM 24617</strain>
    </source>
</reference>
<evidence type="ECO:0000256" key="1">
    <source>
        <dbReference type="ARBA" id="ARBA00004651"/>
    </source>
</evidence>
<keyword evidence="2" id="KW-1003">Cell membrane</keyword>
<keyword evidence="5 6" id="KW-0472">Membrane</keyword>
<dbReference type="PANTHER" id="PTHR42770">
    <property type="entry name" value="AMINO ACID TRANSPORTER-RELATED"/>
    <property type="match status" value="1"/>
</dbReference>
<protein>
    <submittedName>
        <fullName evidence="7">APA family basic amino acid/polyamine antiporter</fullName>
    </submittedName>
</protein>
<dbReference type="RefSeq" id="WP_236022230.1">
    <property type="nucleotide sequence ID" value="NZ_CAJTBP010000001.1"/>
</dbReference>
<evidence type="ECO:0000256" key="5">
    <source>
        <dbReference type="ARBA" id="ARBA00023136"/>
    </source>
</evidence>
<accession>A0A542X975</accession>
<feature type="transmembrane region" description="Helical" evidence="6">
    <location>
        <begin position="122"/>
        <end position="140"/>
    </location>
</feature>
<feature type="transmembrane region" description="Helical" evidence="6">
    <location>
        <begin position="45"/>
        <end position="71"/>
    </location>
</feature>